<name>H1VSL3_COLHI</name>
<dbReference type="AlphaFoldDB" id="H1VSL3"/>
<feature type="non-terminal residue" evidence="2">
    <location>
        <position position="157"/>
    </location>
</feature>
<organism evidence="2 3">
    <name type="scientific">Colletotrichum higginsianum (strain IMI 349063)</name>
    <name type="common">Crucifer anthracnose fungus</name>
    <dbReference type="NCBI Taxonomy" id="759273"/>
    <lineage>
        <taxon>Eukaryota</taxon>
        <taxon>Fungi</taxon>
        <taxon>Dikarya</taxon>
        <taxon>Ascomycota</taxon>
        <taxon>Pezizomycotina</taxon>
        <taxon>Sordariomycetes</taxon>
        <taxon>Hypocreomycetidae</taxon>
        <taxon>Glomerellales</taxon>
        <taxon>Glomerellaceae</taxon>
        <taxon>Colletotrichum</taxon>
        <taxon>Colletotrichum destructivum species complex</taxon>
    </lineage>
</organism>
<evidence type="ECO:0000256" key="1">
    <source>
        <dbReference type="SAM" id="MobiDB-lite"/>
    </source>
</evidence>
<dbReference type="HOGENOM" id="CLU_1682071_0_0_1"/>
<evidence type="ECO:0000313" key="3">
    <source>
        <dbReference type="Proteomes" id="UP000007174"/>
    </source>
</evidence>
<dbReference type="Proteomes" id="UP000007174">
    <property type="component" value="Unassembled WGS sequence"/>
</dbReference>
<accession>H1VSL3</accession>
<dbReference type="STRING" id="759273.H1VSL3"/>
<evidence type="ECO:0000313" key="2">
    <source>
        <dbReference type="EMBL" id="CCF43221.1"/>
    </source>
</evidence>
<reference evidence="3" key="1">
    <citation type="journal article" date="2012" name="Nat. Genet.">
        <title>Lifestyle transitions in plant pathogenic Colletotrichum fungi deciphered by genome and transcriptome analyses.</title>
        <authorList>
            <person name="O'Connell R.J."/>
            <person name="Thon M.R."/>
            <person name="Hacquard S."/>
            <person name="Amyotte S.G."/>
            <person name="Kleemann J."/>
            <person name="Torres M.F."/>
            <person name="Damm U."/>
            <person name="Buiate E.A."/>
            <person name="Epstein L."/>
            <person name="Alkan N."/>
            <person name="Altmueller J."/>
            <person name="Alvarado-Balderrama L."/>
            <person name="Bauser C.A."/>
            <person name="Becker C."/>
            <person name="Birren B.W."/>
            <person name="Chen Z."/>
            <person name="Choi J."/>
            <person name="Crouch J.A."/>
            <person name="Duvick J.P."/>
            <person name="Farman M.A."/>
            <person name="Gan P."/>
            <person name="Heiman D."/>
            <person name="Henrissat B."/>
            <person name="Howard R.J."/>
            <person name="Kabbage M."/>
            <person name="Koch C."/>
            <person name="Kracher B."/>
            <person name="Kubo Y."/>
            <person name="Law A.D."/>
            <person name="Lebrun M.-H."/>
            <person name="Lee Y.-H."/>
            <person name="Miyara I."/>
            <person name="Moore N."/>
            <person name="Neumann U."/>
            <person name="Nordstroem K."/>
            <person name="Panaccione D.G."/>
            <person name="Panstruga R."/>
            <person name="Place M."/>
            <person name="Proctor R.H."/>
            <person name="Prusky D."/>
            <person name="Rech G."/>
            <person name="Reinhardt R."/>
            <person name="Rollins J.A."/>
            <person name="Rounsley S."/>
            <person name="Schardl C.L."/>
            <person name="Schwartz D.C."/>
            <person name="Shenoy N."/>
            <person name="Shirasu K."/>
            <person name="Sikhakolli U.R."/>
            <person name="Stueber K."/>
            <person name="Sukno S.A."/>
            <person name="Sweigard J.A."/>
            <person name="Takano Y."/>
            <person name="Takahara H."/>
            <person name="Trail F."/>
            <person name="van der Does H.C."/>
            <person name="Voll L.M."/>
            <person name="Will I."/>
            <person name="Young S."/>
            <person name="Zeng Q."/>
            <person name="Zhang J."/>
            <person name="Zhou S."/>
            <person name="Dickman M.B."/>
            <person name="Schulze-Lefert P."/>
            <person name="Ver Loren van Themaat E."/>
            <person name="Ma L.-J."/>
            <person name="Vaillancourt L.J."/>
        </authorList>
    </citation>
    <scope>NUCLEOTIDE SEQUENCE [LARGE SCALE GENOMIC DNA]</scope>
    <source>
        <strain evidence="3">IMI 349063</strain>
    </source>
</reference>
<sequence length="157" mass="17571">MSDVETPEQSASTPTPQLTPKAKGRGRGRGRKAVAPKKEPPKPAPITGTGRRGRFKQFADDKVQANYERQRELKASYAALANVVKPALQDLASRAVKKLNKDETYHMLVPEYAMIKEHADMRLDRRLAFSENKLAIAAKMTFKAKHIQLGAVRDIYK</sequence>
<dbReference type="VEuPathDB" id="FungiDB:CH63R_02705"/>
<feature type="region of interest" description="Disordered" evidence="1">
    <location>
        <begin position="1"/>
        <end position="55"/>
    </location>
</feature>
<feature type="compositionally biased region" description="Polar residues" evidence="1">
    <location>
        <begin position="7"/>
        <end position="18"/>
    </location>
</feature>
<dbReference type="EMBL" id="CACQ02005936">
    <property type="protein sequence ID" value="CCF43221.1"/>
    <property type="molecule type" value="Genomic_DNA"/>
</dbReference>
<protein>
    <submittedName>
        <fullName evidence="2">Uncharacterized protein</fullName>
    </submittedName>
</protein>
<gene>
    <name evidence="2" type="ORF">CH063_12981</name>
</gene>
<dbReference type="eggNOG" id="ENOG502QTAC">
    <property type="taxonomic scope" value="Eukaryota"/>
</dbReference>
<proteinExistence type="predicted"/>
<feature type="compositionally biased region" description="Basic residues" evidence="1">
    <location>
        <begin position="22"/>
        <end position="35"/>
    </location>
</feature>